<keyword evidence="1" id="KW-0732">Signal</keyword>
<dbReference type="GO" id="GO:0009055">
    <property type="term" value="F:electron transfer activity"/>
    <property type="evidence" value="ECO:0007669"/>
    <property type="project" value="TreeGrafter"/>
</dbReference>
<proteinExistence type="predicted"/>
<comment type="caution">
    <text evidence="3">The sequence shown here is derived from an EMBL/GenBank/DDBJ whole genome shotgun (WGS) entry which is preliminary data.</text>
</comment>
<dbReference type="AlphaFoldDB" id="A0A5J4IWP3"/>
<feature type="domain" description="DUF547" evidence="2">
    <location>
        <begin position="75"/>
        <end position="171"/>
    </location>
</feature>
<keyword evidence="4" id="KW-1185">Reference proteome</keyword>
<sequence length="237" mass="27113">MKKILLVLTLLFTTSQSIIYAQSTETFFNDANTFFKLYVSNGKVDYKGIVAHPEALNKLMQQAQGIKVSEKNVTEFQSFWINAYNISVIKGIVNEFPISSPLDKKGFFDKTTYEIAGQKITLNDIENKMLRAKFKDARFHFVLVCGAKGCPPLIAEAYNPSTLEKQLEQQTVKALNNDSFIKASGKKVAISEIFKWYKEDFVRDGNEVDYLNKYRTNKIDAGAKVTYYTYDWRLNAK</sequence>
<feature type="chain" id="PRO_5023805980" evidence="1">
    <location>
        <begin position="22"/>
        <end position="237"/>
    </location>
</feature>
<dbReference type="Pfam" id="PF04784">
    <property type="entry name" value="DUF547"/>
    <property type="match status" value="1"/>
</dbReference>
<evidence type="ECO:0000259" key="2">
    <source>
        <dbReference type="Pfam" id="PF04784"/>
    </source>
</evidence>
<dbReference type="InterPro" id="IPR006869">
    <property type="entry name" value="DUF547"/>
</dbReference>
<feature type="signal peptide" evidence="1">
    <location>
        <begin position="1"/>
        <end position="21"/>
    </location>
</feature>
<protein>
    <submittedName>
        <fullName evidence="3">DUF547 domain-containing protein</fullName>
    </submittedName>
</protein>
<dbReference type="GO" id="GO:0045454">
    <property type="term" value="P:cell redox homeostasis"/>
    <property type="evidence" value="ECO:0007669"/>
    <property type="project" value="TreeGrafter"/>
</dbReference>
<dbReference type="RefSeq" id="WP_151672318.1">
    <property type="nucleotide sequence ID" value="NZ_BKCG01000001.1"/>
</dbReference>
<evidence type="ECO:0000313" key="4">
    <source>
        <dbReference type="Proteomes" id="UP000326509"/>
    </source>
</evidence>
<dbReference type="PANTHER" id="PTHR34386">
    <property type="entry name" value="GLUTAREDOXIN"/>
    <property type="match status" value="1"/>
</dbReference>
<dbReference type="OrthoDB" id="526867at2"/>
<accession>A0A5J4IWP3</accession>
<organism evidence="3 4">
    <name type="scientific">Patiriisocius marinus</name>
    <dbReference type="NCBI Taxonomy" id="1397112"/>
    <lineage>
        <taxon>Bacteria</taxon>
        <taxon>Pseudomonadati</taxon>
        <taxon>Bacteroidota</taxon>
        <taxon>Flavobacteriia</taxon>
        <taxon>Flavobacteriales</taxon>
        <taxon>Flavobacteriaceae</taxon>
        <taxon>Patiriisocius</taxon>
    </lineage>
</organism>
<gene>
    <name evidence="3" type="ORF">ULMA_03380</name>
</gene>
<dbReference type="PANTHER" id="PTHR34386:SF1">
    <property type="entry name" value="GLUTAREDOXIN-LIKE PROTEIN NRDH"/>
    <property type="match status" value="1"/>
</dbReference>
<dbReference type="Proteomes" id="UP000326509">
    <property type="component" value="Unassembled WGS sequence"/>
</dbReference>
<name>A0A5J4IWP3_9FLAO</name>
<reference evidence="3 4" key="1">
    <citation type="submission" date="2019-08" db="EMBL/GenBank/DDBJ databases">
        <title>Draft genome sequence of Ulvibacter marinus type strain NBRC 109484.</title>
        <authorList>
            <person name="Kawano K."/>
            <person name="Ushijima N."/>
            <person name="Kihara M."/>
            <person name="Itoh H."/>
        </authorList>
    </citation>
    <scope>NUCLEOTIDE SEQUENCE [LARGE SCALE GENOMIC DNA]</scope>
    <source>
        <strain evidence="3 4">NBRC 109484</strain>
    </source>
</reference>
<dbReference type="InterPro" id="IPR051548">
    <property type="entry name" value="Grx-like_ET"/>
</dbReference>
<evidence type="ECO:0000313" key="3">
    <source>
        <dbReference type="EMBL" id="GER58230.1"/>
    </source>
</evidence>
<dbReference type="EMBL" id="BKCG01000001">
    <property type="protein sequence ID" value="GER58230.1"/>
    <property type="molecule type" value="Genomic_DNA"/>
</dbReference>
<evidence type="ECO:0000256" key="1">
    <source>
        <dbReference type="SAM" id="SignalP"/>
    </source>
</evidence>